<reference evidence="3 4" key="1">
    <citation type="submission" date="2020-09" db="EMBL/GenBank/DDBJ databases">
        <title>Genome sequences of type strains of Chitinophaga qingshengii and Chitinophaga varians.</title>
        <authorList>
            <person name="Kittiwongwattana C."/>
        </authorList>
    </citation>
    <scope>NUCLEOTIDE SEQUENCE [LARGE SCALE GENOMIC DNA]</scope>
    <source>
        <strain evidence="3 4">JCM 30026</strain>
    </source>
</reference>
<evidence type="ECO:0000259" key="2">
    <source>
        <dbReference type="Pfam" id="PF00582"/>
    </source>
</evidence>
<comment type="similarity">
    <text evidence="1">Belongs to the universal stress protein A family.</text>
</comment>
<accession>A0ABR7TZT7</accession>
<dbReference type="EMBL" id="JACVFC010000007">
    <property type="protein sequence ID" value="MBC9934989.1"/>
    <property type="molecule type" value="Genomic_DNA"/>
</dbReference>
<dbReference type="PRINTS" id="PR01438">
    <property type="entry name" value="UNVRSLSTRESS"/>
</dbReference>
<sequence>MKSMLILTDFSDAAFRAAEYATHLAPLLGAERLILYHAYRTMVVGSDVPVPAPQVENLLYIENMEKLAALQDQLRMMTDTDTKYELLAEDAFLPDQLNKLCRENEVELVVMGVAGKTGLQQFFMGSNTAQVLKTSEFPVLVVPLEAVVGKEITSIVFSTDLENISKASLEKLHHYLDLFKPEVHVINVESATEDRYSEESRKQITRLHELLEKYNPAFHYVTGTHIADSVIAFSKEHHASLIVTVPKKHSFLSSIFHKSISKELAYNSNVPLLSIPALPD</sequence>
<dbReference type="SUPFAM" id="SSF52402">
    <property type="entry name" value="Adenine nucleotide alpha hydrolases-like"/>
    <property type="match status" value="2"/>
</dbReference>
<evidence type="ECO:0000256" key="1">
    <source>
        <dbReference type="ARBA" id="ARBA00008791"/>
    </source>
</evidence>
<protein>
    <submittedName>
        <fullName evidence="3">Universal stress protein</fullName>
    </submittedName>
</protein>
<dbReference type="Proteomes" id="UP000659124">
    <property type="component" value="Unassembled WGS sequence"/>
</dbReference>
<dbReference type="InterPro" id="IPR014729">
    <property type="entry name" value="Rossmann-like_a/b/a_fold"/>
</dbReference>
<evidence type="ECO:0000313" key="4">
    <source>
        <dbReference type="Proteomes" id="UP000659124"/>
    </source>
</evidence>
<gene>
    <name evidence="3" type="ORF">ICL07_31720</name>
</gene>
<proteinExistence type="inferred from homology"/>
<dbReference type="CDD" id="cd00293">
    <property type="entry name" value="USP-like"/>
    <property type="match status" value="1"/>
</dbReference>
<dbReference type="RefSeq" id="WP_188092082.1">
    <property type="nucleotide sequence ID" value="NZ_JACVFC010000007.1"/>
</dbReference>
<feature type="domain" description="UspA" evidence="2">
    <location>
        <begin position="2"/>
        <end position="143"/>
    </location>
</feature>
<dbReference type="InterPro" id="IPR006016">
    <property type="entry name" value="UspA"/>
</dbReference>
<comment type="caution">
    <text evidence="3">The sequence shown here is derived from an EMBL/GenBank/DDBJ whole genome shotgun (WGS) entry which is preliminary data.</text>
</comment>
<keyword evidence="4" id="KW-1185">Reference proteome</keyword>
<name>A0ABR7TZT7_9BACT</name>
<dbReference type="PANTHER" id="PTHR46268:SF26">
    <property type="entry name" value="UNIVERSAL STRESS PROTEIN MJ0577"/>
    <property type="match status" value="1"/>
</dbReference>
<evidence type="ECO:0000313" key="3">
    <source>
        <dbReference type="EMBL" id="MBC9934989.1"/>
    </source>
</evidence>
<dbReference type="Pfam" id="PF00582">
    <property type="entry name" value="Usp"/>
    <property type="match status" value="1"/>
</dbReference>
<dbReference type="InterPro" id="IPR006015">
    <property type="entry name" value="Universal_stress_UspA"/>
</dbReference>
<dbReference type="Gene3D" id="3.40.50.620">
    <property type="entry name" value="HUPs"/>
    <property type="match status" value="2"/>
</dbReference>
<organism evidence="3 4">
    <name type="scientific">Chitinophaga qingshengii</name>
    <dbReference type="NCBI Taxonomy" id="1569794"/>
    <lineage>
        <taxon>Bacteria</taxon>
        <taxon>Pseudomonadati</taxon>
        <taxon>Bacteroidota</taxon>
        <taxon>Chitinophagia</taxon>
        <taxon>Chitinophagales</taxon>
        <taxon>Chitinophagaceae</taxon>
        <taxon>Chitinophaga</taxon>
    </lineage>
</organism>
<dbReference type="PANTHER" id="PTHR46268">
    <property type="entry name" value="STRESS RESPONSE PROTEIN NHAX"/>
    <property type="match status" value="1"/>
</dbReference>